<dbReference type="EMBL" id="LXQA010035024">
    <property type="protein sequence ID" value="MCH97459.1"/>
    <property type="molecule type" value="Genomic_DNA"/>
</dbReference>
<reference evidence="1 2" key="1">
    <citation type="journal article" date="2018" name="Front. Plant Sci.">
        <title>Red Clover (Trifolium pratense) and Zigzag Clover (T. medium) - A Picture of Genomic Similarities and Differences.</title>
        <authorList>
            <person name="Dluhosova J."/>
            <person name="Istvanek J."/>
            <person name="Nedelnik J."/>
            <person name="Repkova J."/>
        </authorList>
    </citation>
    <scope>NUCLEOTIDE SEQUENCE [LARGE SCALE GENOMIC DNA]</scope>
    <source>
        <strain evidence="2">cv. 10/8</strain>
        <tissue evidence="1">Leaf</tissue>
    </source>
</reference>
<dbReference type="Proteomes" id="UP000265520">
    <property type="component" value="Unassembled WGS sequence"/>
</dbReference>
<sequence>MSTTPSSTSTLSKSISSTSTELVELNTNTQLPIKLNSTNEHGTAKSTTSLWLKILMAISV</sequence>
<evidence type="ECO:0000313" key="2">
    <source>
        <dbReference type="Proteomes" id="UP000265520"/>
    </source>
</evidence>
<organism evidence="1 2">
    <name type="scientific">Trifolium medium</name>
    <dbReference type="NCBI Taxonomy" id="97028"/>
    <lineage>
        <taxon>Eukaryota</taxon>
        <taxon>Viridiplantae</taxon>
        <taxon>Streptophyta</taxon>
        <taxon>Embryophyta</taxon>
        <taxon>Tracheophyta</taxon>
        <taxon>Spermatophyta</taxon>
        <taxon>Magnoliopsida</taxon>
        <taxon>eudicotyledons</taxon>
        <taxon>Gunneridae</taxon>
        <taxon>Pentapetalae</taxon>
        <taxon>rosids</taxon>
        <taxon>fabids</taxon>
        <taxon>Fabales</taxon>
        <taxon>Fabaceae</taxon>
        <taxon>Papilionoideae</taxon>
        <taxon>50 kb inversion clade</taxon>
        <taxon>NPAAA clade</taxon>
        <taxon>Hologalegina</taxon>
        <taxon>IRL clade</taxon>
        <taxon>Trifolieae</taxon>
        <taxon>Trifolium</taxon>
    </lineage>
</organism>
<gene>
    <name evidence="1" type="ORF">A2U01_0018454</name>
</gene>
<proteinExistence type="predicted"/>
<protein>
    <submittedName>
        <fullName evidence="1">Uncharacterized protein</fullName>
    </submittedName>
</protein>
<accession>A0A392NE31</accession>
<name>A0A392NE31_9FABA</name>
<evidence type="ECO:0000313" key="1">
    <source>
        <dbReference type="EMBL" id="MCH97459.1"/>
    </source>
</evidence>
<feature type="non-terminal residue" evidence="1">
    <location>
        <position position="60"/>
    </location>
</feature>
<comment type="caution">
    <text evidence="1">The sequence shown here is derived from an EMBL/GenBank/DDBJ whole genome shotgun (WGS) entry which is preliminary data.</text>
</comment>
<keyword evidence="2" id="KW-1185">Reference proteome</keyword>
<dbReference type="AlphaFoldDB" id="A0A392NE31"/>